<dbReference type="PANTHER" id="PTHR45908">
    <property type="entry name" value="PROTEIN CBG11750-RELATED"/>
    <property type="match status" value="1"/>
</dbReference>
<dbReference type="SUPFAM" id="SSF53474">
    <property type="entry name" value="alpha/beta-Hydrolases"/>
    <property type="match status" value="1"/>
</dbReference>
<evidence type="ECO:0000313" key="3">
    <source>
        <dbReference type="EMBL" id="KAJ5541213.1"/>
    </source>
</evidence>
<dbReference type="GO" id="GO:0006629">
    <property type="term" value="P:lipid metabolic process"/>
    <property type="evidence" value="ECO:0007669"/>
    <property type="project" value="InterPro"/>
</dbReference>
<organism evidence="3 4">
    <name type="scientific">Penicillium frequentans</name>
    <dbReference type="NCBI Taxonomy" id="3151616"/>
    <lineage>
        <taxon>Eukaryota</taxon>
        <taxon>Fungi</taxon>
        <taxon>Dikarya</taxon>
        <taxon>Ascomycota</taxon>
        <taxon>Pezizomycotina</taxon>
        <taxon>Eurotiomycetes</taxon>
        <taxon>Eurotiomycetidae</taxon>
        <taxon>Eurotiales</taxon>
        <taxon>Aspergillaceae</taxon>
        <taxon>Penicillium</taxon>
    </lineage>
</organism>
<dbReference type="Proteomes" id="UP001220324">
    <property type="component" value="Unassembled WGS sequence"/>
</dbReference>
<dbReference type="InterPro" id="IPR002921">
    <property type="entry name" value="Fungal_lipase-type"/>
</dbReference>
<comment type="caution">
    <text evidence="3">The sequence shown here is derived from an EMBL/GenBank/DDBJ whole genome shotgun (WGS) entry which is preliminary data.</text>
</comment>
<gene>
    <name evidence="3" type="ORF">N7494_006289</name>
</gene>
<evidence type="ECO:0000313" key="4">
    <source>
        <dbReference type="Proteomes" id="UP001220324"/>
    </source>
</evidence>
<sequence>MLSNGISFLTTAAALVAQVSASPTLQSRATADTAAWSFLQRAADLSSAAYTGCTGTAFDVTITKQIYDVTTNAKGFVGYSTTNKKISVVMKGSTTETDIANDVDTTLVTPSLSGVTFPSGAQIMHGISSPWSAVHDTIISEVQSLVEKYPDYTLESTGHSLGGALTYISYVALASNFPDTEITSNAMAAFPIGNQAWADFANSFNGTMNRGNNIDDGVPNMYIEAPYDFIHYGTEYYSSGTQATVVKCSGERDTSCSAGNGQYGVTAGHFSSFGVEMGYAGCSSL</sequence>
<dbReference type="Pfam" id="PF01764">
    <property type="entry name" value="Lipase_3"/>
    <property type="match status" value="1"/>
</dbReference>
<dbReference type="Gene3D" id="3.40.50.1820">
    <property type="entry name" value="alpha/beta hydrolase"/>
    <property type="match status" value="1"/>
</dbReference>
<proteinExistence type="predicted"/>
<protein>
    <submittedName>
        <fullName evidence="3">Lipase</fullName>
    </submittedName>
</protein>
<reference evidence="3 4" key="1">
    <citation type="journal article" date="2023" name="IMA Fungus">
        <title>Comparative genomic study of the Penicillium genus elucidates a diverse pangenome and 15 lateral gene transfer events.</title>
        <authorList>
            <person name="Petersen C."/>
            <person name="Sorensen T."/>
            <person name="Nielsen M.R."/>
            <person name="Sondergaard T.E."/>
            <person name="Sorensen J.L."/>
            <person name="Fitzpatrick D.A."/>
            <person name="Frisvad J.C."/>
            <person name="Nielsen K.L."/>
        </authorList>
    </citation>
    <scope>NUCLEOTIDE SEQUENCE [LARGE SCALE GENOMIC DNA]</scope>
    <source>
        <strain evidence="3 4">IBT 35679</strain>
    </source>
</reference>
<feature type="signal peptide" evidence="1">
    <location>
        <begin position="1"/>
        <end position="21"/>
    </location>
</feature>
<evidence type="ECO:0000259" key="2">
    <source>
        <dbReference type="Pfam" id="PF01764"/>
    </source>
</evidence>
<dbReference type="CDD" id="cd00519">
    <property type="entry name" value="Lipase_3"/>
    <property type="match status" value="1"/>
</dbReference>
<feature type="chain" id="PRO_5041922308" evidence="1">
    <location>
        <begin position="22"/>
        <end position="285"/>
    </location>
</feature>
<accession>A0AAD6CYE3</accession>
<keyword evidence="1" id="KW-0732">Signal</keyword>
<dbReference type="EMBL" id="JAQIZZ010000005">
    <property type="protein sequence ID" value="KAJ5541213.1"/>
    <property type="molecule type" value="Genomic_DNA"/>
</dbReference>
<name>A0AAD6CYE3_9EURO</name>
<keyword evidence="4" id="KW-1185">Reference proteome</keyword>
<dbReference type="GO" id="GO:0017000">
    <property type="term" value="P:antibiotic biosynthetic process"/>
    <property type="evidence" value="ECO:0007669"/>
    <property type="project" value="UniProtKB-ARBA"/>
</dbReference>
<dbReference type="InterPro" id="IPR029058">
    <property type="entry name" value="AB_hydrolase_fold"/>
</dbReference>
<dbReference type="GO" id="GO:0072330">
    <property type="term" value="P:monocarboxylic acid biosynthetic process"/>
    <property type="evidence" value="ECO:0007669"/>
    <property type="project" value="UniProtKB-ARBA"/>
</dbReference>
<feature type="domain" description="Fungal lipase-type" evidence="2">
    <location>
        <begin position="88"/>
        <end position="221"/>
    </location>
</feature>
<dbReference type="AlphaFoldDB" id="A0AAD6CYE3"/>
<dbReference type="PANTHER" id="PTHR45908:SF11">
    <property type="entry name" value="FUNGAL LIPASE-LIKE DOMAIN-CONTAINING PROTEIN"/>
    <property type="match status" value="1"/>
</dbReference>
<evidence type="ECO:0000256" key="1">
    <source>
        <dbReference type="SAM" id="SignalP"/>
    </source>
</evidence>